<protein>
    <submittedName>
        <fullName evidence="1">Uncharacterized protein</fullName>
    </submittedName>
</protein>
<dbReference type="RefSeq" id="WP_116413177.1">
    <property type="nucleotide sequence ID" value="NZ_NBXB01000094.1"/>
</dbReference>
<comment type="caution">
    <text evidence="1">The sequence shown here is derived from an EMBL/GenBank/DDBJ whole genome shotgun (WGS) entry which is preliminary data.</text>
</comment>
<dbReference type="AlphaFoldDB" id="A0A3E0VNS0"/>
<proteinExistence type="predicted"/>
<dbReference type="Proteomes" id="UP000256541">
    <property type="component" value="Unassembled WGS sequence"/>
</dbReference>
<organism evidence="1 2">
    <name type="scientific">Subtercola boreus</name>
    <dbReference type="NCBI Taxonomy" id="120213"/>
    <lineage>
        <taxon>Bacteria</taxon>
        <taxon>Bacillati</taxon>
        <taxon>Actinomycetota</taxon>
        <taxon>Actinomycetes</taxon>
        <taxon>Micrococcales</taxon>
        <taxon>Microbacteriaceae</taxon>
        <taxon>Subtercola</taxon>
    </lineage>
</organism>
<reference evidence="1 2" key="1">
    <citation type="submission" date="2017-04" db="EMBL/GenBank/DDBJ databases">
        <title>Comparative genome analysis of Subtercola boreus.</title>
        <authorList>
            <person name="Cho Y.-J."/>
            <person name="Cho A."/>
            <person name="Kim O.-S."/>
            <person name="Lee J.-I."/>
        </authorList>
    </citation>
    <scope>NUCLEOTIDE SEQUENCE [LARGE SCALE GENOMIC DNA]</scope>
    <source>
        <strain evidence="1 2">P27479</strain>
    </source>
</reference>
<evidence type="ECO:0000313" key="2">
    <source>
        <dbReference type="Proteomes" id="UP000256541"/>
    </source>
</evidence>
<gene>
    <name evidence="1" type="ORF">B7R22_18525</name>
</gene>
<sequence length="217" mass="24295">MIDRKDLRIPRLIEPQGGIVRTDPHVPFVFLTDLGEAFYDISASNQGEPLSYQDGDVAFELPDAPTNILYLEFGTRDVPYLSRVELGRVPPLLPPGLAPRTAAEALIVPFLPVVKLGAFTPPHRRDGQLNVSVIREVFLELLPLYYRISWERESPTTIFDCGPVRWGSVGATIVCLDIEIASLDMTDEFDQRIAEGPLREWPAATISDLYLTYLDRG</sequence>
<dbReference type="EMBL" id="NBXB01000094">
    <property type="protein sequence ID" value="RFA11654.1"/>
    <property type="molecule type" value="Genomic_DNA"/>
</dbReference>
<name>A0A3E0VNS0_9MICO</name>
<evidence type="ECO:0000313" key="1">
    <source>
        <dbReference type="EMBL" id="RFA11654.1"/>
    </source>
</evidence>
<accession>A0A3E0VNS0</accession>